<feature type="active site" description="Nucleophile" evidence="13">
    <location>
        <position position="383"/>
    </location>
</feature>
<evidence type="ECO:0000256" key="13">
    <source>
        <dbReference type="PROSITE-ProRule" id="PRU01023"/>
    </source>
</evidence>
<dbReference type="PROSITE" id="PS51686">
    <property type="entry name" value="SAM_MT_RSMB_NOP"/>
    <property type="match status" value="1"/>
</dbReference>
<dbReference type="GO" id="GO:0008649">
    <property type="term" value="F:rRNA methyltransferase activity"/>
    <property type="evidence" value="ECO:0007669"/>
    <property type="project" value="InterPro"/>
</dbReference>
<evidence type="ECO:0000256" key="4">
    <source>
        <dbReference type="ARBA" id="ARBA00022490"/>
    </source>
</evidence>
<evidence type="ECO:0000256" key="7">
    <source>
        <dbReference type="ARBA" id="ARBA00022679"/>
    </source>
</evidence>
<dbReference type="InterPro" id="IPR035926">
    <property type="entry name" value="NusB-like_sf"/>
</dbReference>
<dbReference type="PANTHER" id="PTHR22807:SF53">
    <property type="entry name" value="RIBOSOMAL RNA SMALL SUBUNIT METHYLTRANSFERASE B-RELATED"/>
    <property type="match status" value="1"/>
</dbReference>
<evidence type="ECO:0000256" key="12">
    <source>
        <dbReference type="ARBA" id="ARBA00047283"/>
    </source>
</evidence>
<keyword evidence="9 13" id="KW-0694">RNA-binding</keyword>
<feature type="domain" description="SAM-dependent MTase RsmB/NOP-type" evidence="14">
    <location>
        <begin position="170"/>
        <end position="446"/>
    </location>
</feature>
<name>A0A1M5I6Z6_9BACT</name>
<dbReference type="InterPro" id="IPR006027">
    <property type="entry name" value="NusB_RsmB_TIM44"/>
</dbReference>
<comment type="subcellular location">
    <subcellularLocation>
        <location evidence="2">Cytoplasm</location>
    </subcellularLocation>
</comment>
<dbReference type="NCBIfam" id="NF011494">
    <property type="entry name" value="PRK14902.1"/>
    <property type="match status" value="1"/>
</dbReference>
<dbReference type="InterPro" id="IPR001678">
    <property type="entry name" value="MeTrfase_RsmB-F_NOP2_dom"/>
</dbReference>
<comment type="caution">
    <text evidence="13">Lacks conserved residue(s) required for the propagation of feature annotation.</text>
</comment>
<keyword evidence="4" id="KW-0963">Cytoplasm</keyword>
<dbReference type="GO" id="GO:0005737">
    <property type="term" value="C:cytoplasm"/>
    <property type="evidence" value="ECO:0007669"/>
    <property type="project" value="UniProtKB-SubCell"/>
</dbReference>
<protein>
    <recommendedName>
        <fullName evidence="3">16S rRNA (cytosine(967)-C(5))-methyltransferase</fullName>
        <ecNumber evidence="3">2.1.1.176</ecNumber>
    </recommendedName>
    <alternativeName>
        <fullName evidence="10">16S rRNA m5C967 methyltransferase</fullName>
    </alternativeName>
    <alternativeName>
        <fullName evidence="11">rRNA (cytosine-C(5)-)-methyltransferase RsmB</fullName>
    </alternativeName>
</protein>
<evidence type="ECO:0000256" key="5">
    <source>
        <dbReference type="ARBA" id="ARBA00022552"/>
    </source>
</evidence>
<proteinExistence type="inferred from homology"/>
<dbReference type="Pfam" id="PF01189">
    <property type="entry name" value="Methyltr_RsmB-F"/>
    <property type="match status" value="1"/>
</dbReference>
<dbReference type="CDD" id="cd02440">
    <property type="entry name" value="AdoMet_MTases"/>
    <property type="match status" value="1"/>
</dbReference>
<dbReference type="OrthoDB" id="9810297at2"/>
<evidence type="ECO:0000313" key="15">
    <source>
        <dbReference type="EMBL" id="SHG23839.1"/>
    </source>
</evidence>
<feature type="binding site" evidence="13">
    <location>
        <position position="312"/>
    </location>
    <ligand>
        <name>S-adenosyl-L-methionine</name>
        <dbReference type="ChEBI" id="CHEBI:59789"/>
    </ligand>
</feature>
<organism evidence="15 16">
    <name type="scientific">Desulfacinum infernum DSM 9756</name>
    <dbReference type="NCBI Taxonomy" id="1121391"/>
    <lineage>
        <taxon>Bacteria</taxon>
        <taxon>Pseudomonadati</taxon>
        <taxon>Thermodesulfobacteriota</taxon>
        <taxon>Syntrophobacteria</taxon>
        <taxon>Syntrophobacterales</taxon>
        <taxon>Syntrophobacteraceae</taxon>
        <taxon>Desulfacinum</taxon>
    </lineage>
</organism>
<gene>
    <name evidence="15" type="ORF">SAMN02745206_03525</name>
</gene>
<keyword evidence="7 13" id="KW-0808">Transferase</keyword>
<keyword evidence="8 13" id="KW-0949">S-adenosyl-L-methionine</keyword>
<feature type="binding site" evidence="13">
    <location>
        <position position="330"/>
    </location>
    <ligand>
        <name>S-adenosyl-L-methionine</name>
        <dbReference type="ChEBI" id="CHEBI:59789"/>
    </ligand>
</feature>
<comment type="similarity">
    <text evidence="13">Belongs to the class I-like SAM-binding methyltransferase superfamily. RsmB/NOP family.</text>
</comment>
<evidence type="ECO:0000256" key="1">
    <source>
        <dbReference type="ARBA" id="ARBA00002724"/>
    </source>
</evidence>
<dbReference type="Pfam" id="PF22458">
    <property type="entry name" value="RsmF-B_ferredox"/>
    <property type="match status" value="1"/>
</dbReference>
<sequence length="450" mass="51027">MDNIRATAYRILLQMELRPAHPDRLLRTAMERQAAGDDRDRALLTELVYGVLRWRRRLDWHVDVLVGGKKVDPPVRILLRLGLYQILFLTKVPAHAAVHETVELAKTSHPKHIVGFVNGVLRQAVRRGNDWPWPDPASQPVQALAVETSHPDWFAEYALRRWGIDEARRVLEANNRPAGITVRVNTRRAPPAQVRAWFERQGLAVELSPVLDRALRLPSLRMDVRLLEPFRDGWIQVQDEASQLVSLALAPRPGERVLDLCAGFGGKTTHLADLMEDQGEITAVDQAAWKLEALQENAARQGLTCIRTHAADALSLDPDRLGLFHRVLVDAPCTGFGVLRRHPDIKWRRSVKAPFRASRTQSALLRHAARFVRRGGVLVYATCTLFEDENRNVADGFLRDHPGWEAEPVVRHLPETCRDMADGPYLQTWPHRHGTDGFFIARFRKVTGDE</sequence>
<dbReference type="PRINTS" id="PR02008">
    <property type="entry name" value="RCMTFAMILY"/>
</dbReference>
<dbReference type="AlphaFoldDB" id="A0A1M5I6Z6"/>
<dbReference type="Gene3D" id="3.40.50.150">
    <property type="entry name" value="Vaccinia Virus protein VP39"/>
    <property type="match status" value="1"/>
</dbReference>
<evidence type="ECO:0000259" key="14">
    <source>
        <dbReference type="PROSITE" id="PS51686"/>
    </source>
</evidence>
<comment type="function">
    <text evidence="1">Specifically methylates the cytosine at position 967 (m5C967) of 16S rRNA.</text>
</comment>
<dbReference type="NCBIfam" id="TIGR00563">
    <property type="entry name" value="rsmB"/>
    <property type="match status" value="1"/>
</dbReference>
<dbReference type="InterPro" id="IPR054728">
    <property type="entry name" value="RsmB-like_ferredoxin"/>
</dbReference>
<dbReference type="SUPFAM" id="SSF53335">
    <property type="entry name" value="S-adenosyl-L-methionine-dependent methyltransferases"/>
    <property type="match status" value="1"/>
</dbReference>
<evidence type="ECO:0000256" key="3">
    <source>
        <dbReference type="ARBA" id="ARBA00012140"/>
    </source>
</evidence>
<dbReference type="RefSeq" id="WP_073041859.1">
    <property type="nucleotide sequence ID" value="NZ_FQVB01000052.1"/>
</dbReference>
<dbReference type="Proteomes" id="UP000184076">
    <property type="component" value="Unassembled WGS sequence"/>
</dbReference>
<evidence type="ECO:0000256" key="6">
    <source>
        <dbReference type="ARBA" id="ARBA00022603"/>
    </source>
</evidence>
<evidence type="ECO:0000256" key="11">
    <source>
        <dbReference type="ARBA" id="ARBA00031088"/>
    </source>
</evidence>
<dbReference type="SUPFAM" id="SSF48013">
    <property type="entry name" value="NusB-like"/>
    <property type="match status" value="1"/>
</dbReference>
<dbReference type="EMBL" id="FQVB01000052">
    <property type="protein sequence ID" value="SHG23839.1"/>
    <property type="molecule type" value="Genomic_DNA"/>
</dbReference>
<reference evidence="16" key="1">
    <citation type="submission" date="2016-11" db="EMBL/GenBank/DDBJ databases">
        <authorList>
            <person name="Varghese N."/>
            <person name="Submissions S."/>
        </authorList>
    </citation>
    <scope>NUCLEOTIDE SEQUENCE [LARGE SCALE GENOMIC DNA]</scope>
    <source>
        <strain evidence="16">DSM 9756</strain>
    </source>
</reference>
<dbReference type="InterPro" id="IPR004573">
    <property type="entry name" value="rRNA_ssu_MeTfrase_B"/>
</dbReference>
<dbReference type="EC" id="2.1.1.176" evidence="3"/>
<feature type="binding site" evidence="13">
    <location>
        <position position="285"/>
    </location>
    <ligand>
        <name>S-adenosyl-L-methionine</name>
        <dbReference type="ChEBI" id="CHEBI:59789"/>
    </ligand>
</feature>
<evidence type="ECO:0000256" key="2">
    <source>
        <dbReference type="ARBA" id="ARBA00004496"/>
    </source>
</evidence>
<keyword evidence="5" id="KW-0698">rRNA processing</keyword>
<keyword evidence="6 13" id="KW-0489">Methyltransferase</keyword>
<dbReference type="FunFam" id="3.40.50.150:FF:000257">
    <property type="entry name" value="16S rRNA methyltransferase"/>
    <property type="match status" value="1"/>
</dbReference>
<dbReference type="InterPro" id="IPR029063">
    <property type="entry name" value="SAM-dependent_MTases_sf"/>
</dbReference>
<evidence type="ECO:0000313" key="16">
    <source>
        <dbReference type="Proteomes" id="UP000184076"/>
    </source>
</evidence>
<evidence type="ECO:0000256" key="10">
    <source>
        <dbReference type="ARBA" id="ARBA00030399"/>
    </source>
</evidence>
<dbReference type="STRING" id="1121391.SAMN02745206_03525"/>
<comment type="catalytic activity">
    <reaction evidence="12">
        <text>cytidine(967) in 16S rRNA + S-adenosyl-L-methionine = 5-methylcytidine(967) in 16S rRNA + S-adenosyl-L-homocysteine + H(+)</text>
        <dbReference type="Rhea" id="RHEA:42748"/>
        <dbReference type="Rhea" id="RHEA-COMP:10219"/>
        <dbReference type="Rhea" id="RHEA-COMP:10220"/>
        <dbReference type="ChEBI" id="CHEBI:15378"/>
        <dbReference type="ChEBI" id="CHEBI:57856"/>
        <dbReference type="ChEBI" id="CHEBI:59789"/>
        <dbReference type="ChEBI" id="CHEBI:74483"/>
        <dbReference type="ChEBI" id="CHEBI:82748"/>
        <dbReference type="EC" id="2.1.1.176"/>
    </reaction>
</comment>
<dbReference type="GO" id="GO:0003723">
    <property type="term" value="F:RNA binding"/>
    <property type="evidence" value="ECO:0007669"/>
    <property type="project" value="UniProtKB-UniRule"/>
</dbReference>
<dbReference type="GO" id="GO:0006355">
    <property type="term" value="P:regulation of DNA-templated transcription"/>
    <property type="evidence" value="ECO:0007669"/>
    <property type="project" value="InterPro"/>
</dbReference>
<dbReference type="Gene3D" id="1.10.940.10">
    <property type="entry name" value="NusB-like"/>
    <property type="match status" value="1"/>
</dbReference>
<dbReference type="InterPro" id="IPR023267">
    <property type="entry name" value="RCMT"/>
</dbReference>
<dbReference type="InterPro" id="IPR049560">
    <property type="entry name" value="MeTrfase_RsmB-F_NOP2_cat"/>
</dbReference>
<evidence type="ECO:0000256" key="8">
    <source>
        <dbReference type="ARBA" id="ARBA00022691"/>
    </source>
</evidence>
<accession>A0A1M5I6Z6</accession>
<dbReference type="PANTHER" id="PTHR22807">
    <property type="entry name" value="NOP2 YEAST -RELATED NOL1/NOP2/FMU SUN DOMAIN-CONTAINING"/>
    <property type="match status" value="1"/>
</dbReference>
<dbReference type="Pfam" id="PF01029">
    <property type="entry name" value="NusB"/>
    <property type="match status" value="1"/>
</dbReference>
<keyword evidence="16" id="KW-1185">Reference proteome</keyword>
<evidence type="ECO:0000256" key="9">
    <source>
        <dbReference type="ARBA" id="ARBA00022884"/>
    </source>
</evidence>